<reference evidence="1" key="1">
    <citation type="journal article" date="2015" name="Nature">
        <title>Complex archaea that bridge the gap between prokaryotes and eukaryotes.</title>
        <authorList>
            <person name="Spang A."/>
            <person name="Saw J.H."/>
            <person name="Jorgensen S.L."/>
            <person name="Zaremba-Niedzwiedzka K."/>
            <person name="Martijn J."/>
            <person name="Lind A.E."/>
            <person name="van Eijk R."/>
            <person name="Schleper C."/>
            <person name="Guy L."/>
            <person name="Ettema T.J."/>
        </authorList>
    </citation>
    <scope>NUCLEOTIDE SEQUENCE</scope>
</reference>
<proteinExistence type="predicted"/>
<organism evidence="1">
    <name type="scientific">marine sediment metagenome</name>
    <dbReference type="NCBI Taxonomy" id="412755"/>
    <lineage>
        <taxon>unclassified sequences</taxon>
        <taxon>metagenomes</taxon>
        <taxon>ecological metagenomes</taxon>
    </lineage>
</organism>
<comment type="caution">
    <text evidence="1">The sequence shown here is derived from an EMBL/GenBank/DDBJ whole genome shotgun (WGS) entry which is preliminary data.</text>
</comment>
<evidence type="ECO:0000313" key="1">
    <source>
        <dbReference type="EMBL" id="KKL79722.1"/>
    </source>
</evidence>
<dbReference type="AlphaFoldDB" id="A0A0F9HX89"/>
<sequence length="147" mass="16867">MPCPWHMGRHRTATGFTVTRPRPQHTPISRTATGATVYVQQELSDARLHVEQLKYAVVRALNLVNASQRRDHLYAVAGDLIHGIPMTIQKLERALDTAAMAVNKIDYEELRQVIRPEKVDELERVLEEVRLHIPRRTGRLPFKDSDD</sequence>
<accession>A0A0F9HX89</accession>
<name>A0A0F9HX89_9ZZZZ</name>
<protein>
    <submittedName>
        <fullName evidence="1">Uncharacterized protein</fullName>
    </submittedName>
</protein>
<gene>
    <name evidence="1" type="ORF">LCGC14_2011990</name>
</gene>
<dbReference type="EMBL" id="LAZR01023082">
    <property type="protein sequence ID" value="KKL79722.1"/>
    <property type="molecule type" value="Genomic_DNA"/>
</dbReference>